<feature type="compositionally biased region" description="Basic residues" evidence="6">
    <location>
        <begin position="211"/>
        <end position="224"/>
    </location>
</feature>
<keyword evidence="3" id="KW-0815">Transposition</keyword>
<feature type="domain" description="Probable transposase IS891/IS1136/IS1341" evidence="7">
    <location>
        <begin position="162"/>
        <end position="268"/>
    </location>
</feature>
<dbReference type="KEGG" id="enn:FRE64_16075"/>
<feature type="domain" description="Cas12f1-like TNB" evidence="8">
    <location>
        <begin position="293"/>
        <end position="358"/>
    </location>
</feature>
<name>A0A5B8NPR3_9CHRO</name>
<keyword evidence="5" id="KW-0233">DNA recombination</keyword>
<reference evidence="9" key="1">
    <citation type="submission" date="2019-08" db="EMBL/GenBank/DDBJ databases">
        <title>Carotenoids and Carotenoid Binding Proteins in the Halophilic Cyanobacterium Euhalothece sp. ZM00.</title>
        <authorList>
            <person name="Cho S.M."/>
            <person name="Song J.Y."/>
            <person name="Park Y.-I."/>
        </authorList>
    </citation>
    <scope>NUCLEOTIDE SEQUENCE [LARGE SCALE GENOMIC DNA]</scope>
    <source>
        <strain evidence="9">Z-M001</strain>
    </source>
</reference>
<evidence type="ECO:0000259" key="8">
    <source>
        <dbReference type="Pfam" id="PF07282"/>
    </source>
</evidence>
<feature type="region of interest" description="Disordered" evidence="6">
    <location>
        <begin position="203"/>
        <end position="224"/>
    </location>
</feature>
<evidence type="ECO:0000256" key="3">
    <source>
        <dbReference type="ARBA" id="ARBA00022578"/>
    </source>
</evidence>
<dbReference type="OrthoDB" id="534575at2"/>
<protein>
    <submittedName>
        <fullName evidence="9">IS200/IS605 family element transposase accessory protein TnpB</fullName>
    </submittedName>
</protein>
<evidence type="ECO:0000256" key="1">
    <source>
        <dbReference type="ARBA" id="ARBA00008761"/>
    </source>
</evidence>
<proteinExistence type="inferred from homology"/>
<dbReference type="GO" id="GO:0032196">
    <property type="term" value="P:transposition"/>
    <property type="evidence" value="ECO:0007669"/>
    <property type="project" value="UniProtKB-KW"/>
</dbReference>
<gene>
    <name evidence="9" type="ORF">FRE64_16075</name>
</gene>
<dbReference type="Pfam" id="PF01385">
    <property type="entry name" value="OrfB_IS605"/>
    <property type="match status" value="1"/>
</dbReference>
<dbReference type="InterPro" id="IPR001959">
    <property type="entry name" value="Transposase"/>
</dbReference>
<keyword evidence="4" id="KW-0238">DNA-binding</keyword>
<comment type="similarity">
    <text evidence="1">In the C-terminal section; belongs to the transposase 35 family.</text>
</comment>
<dbReference type="Pfam" id="PF07282">
    <property type="entry name" value="Cas12f1-like_TNB"/>
    <property type="match status" value="1"/>
</dbReference>
<dbReference type="InterPro" id="IPR051399">
    <property type="entry name" value="RNA-guided_DNA_endo/Transpos"/>
</dbReference>
<dbReference type="NCBIfam" id="NF040570">
    <property type="entry name" value="guided_TnpB"/>
    <property type="match status" value="1"/>
</dbReference>
<evidence type="ECO:0000256" key="6">
    <source>
        <dbReference type="SAM" id="MobiDB-lite"/>
    </source>
</evidence>
<dbReference type="AlphaFoldDB" id="A0A5B8NPR3"/>
<evidence type="ECO:0000259" key="7">
    <source>
        <dbReference type="Pfam" id="PF01385"/>
    </source>
</evidence>
<evidence type="ECO:0000256" key="2">
    <source>
        <dbReference type="ARBA" id="ARBA00011044"/>
    </source>
</evidence>
<evidence type="ECO:0000313" key="9">
    <source>
        <dbReference type="EMBL" id="QDZ41323.1"/>
    </source>
</evidence>
<organism evidence="9 10">
    <name type="scientific">Euhalothece natronophila Z-M001</name>
    <dbReference type="NCBI Taxonomy" id="522448"/>
    <lineage>
        <taxon>Bacteria</taxon>
        <taxon>Bacillati</taxon>
        <taxon>Cyanobacteriota</taxon>
        <taxon>Cyanophyceae</taxon>
        <taxon>Oscillatoriophycideae</taxon>
        <taxon>Chroococcales</taxon>
        <taxon>Halothecacae</taxon>
        <taxon>Halothece cluster</taxon>
        <taxon>Euhalothece</taxon>
    </lineage>
</organism>
<keyword evidence="10" id="KW-1185">Reference proteome</keyword>
<dbReference type="Proteomes" id="UP000318453">
    <property type="component" value="Chromosome"/>
</dbReference>
<dbReference type="GO" id="GO:0003677">
    <property type="term" value="F:DNA binding"/>
    <property type="evidence" value="ECO:0007669"/>
    <property type="project" value="UniProtKB-KW"/>
</dbReference>
<evidence type="ECO:0000256" key="4">
    <source>
        <dbReference type="ARBA" id="ARBA00023125"/>
    </source>
</evidence>
<dbReference type="EMBL" id="CP042326">
    <property type="protein sequence ID" value="QDZ41323.1"/>
    <property type="molecule type" value="Genomic_DNA"/>
</dbReference>
<accession>A0A5B8NPR3</accession>
<dbReference type="GO" id="GO:0006310">
    <property type="term" value="P:DNA recombination"/>
    <property type="evidence" value="ECO:0007669"/>
    <property type="project" value="UniProtKB-KW"/>
</dbReference>
<evidence type="ECO:0000256" key="5">
    <source>
        <dbReference type="ARBA" id="ARBA00023172"/>
    </source>
</evidence>
<evidence type="ECO:0000313" key="10">
    <source>
        <dbReference type="Proteomes" id="UP000318453"/>
    </source>
</evidence>
<sequence>MEQTLTLVVKLNVEPEQATQLEETAQAFADACIWINENVNHRLTNRNSIQAVCYNDVKEKFGLKANHIVRACARVASNRKTAKHKGRKVKGFQPTSFDCDGRTFSFREKDWTISVSTLGKRLRLALRASNYHKGKLTGRKPTSAQICKHRDGQWYCHIQITIDYPEPQRTDKVIGVDFGRREIARTSTNQGWNGKEVQQKRDKFSRVRSSLQKKARQGTRSSRRRCREVLKRLSGREKRYQKWINHNISKAIISEAKETNSAVAIEDLTGIRERTNEKPRNKTERRRSNSWAFYQLRTFLEYKGIKEGVKVISIPPAYTSQTCHCCNHIGIRANKNFKCSNSDCSWEGDADDNASKMIAKWGCSINQPGGSEILSCRIFRATENANLSEAG</sequence>
<dbReference type="NCBIfam" id="TIGR01766">
    <property type="entry name" value="IS200/IS605 family accessory protein TnpB-like domain"/>
    <property type="match status" value="1"/>
</dbReference>
<dbReference type="InterPro" id="IPR010095">
    <property type="entry name" value="Cas12f1-like_TNB"/>
</dbReference>
<dbReference type="RefSeq" id="WP_146297157.1">
    <property type="nucleotide sequence ID" value="NZ_CP042326.1"/>
</dbReference>
<dbReference type="PANTHER" id="PTHR30405">
    <property type="entry name" value="TRANSPOSASE"/>
    <property type="match status" value="1"/>
</dbReference>
<comment type="similarity">
    <text evidence="2">In the N-terminal section; belongs to the transposase 2 family.</text>
</comment>
<dbReference type="PANTHER" id="PTHR30405:SF11">
    <property type="entry name" value="RNA-GUIDED DNA ENDONUCLEASE RV2885C-RELATED"/>
    <property type="match status" value="1"/>
</dbReference>